<evidence type="ECO:0000313" key="3">
    <source>
        <dbReference type="EMBL" id="PAV80050.1"/>
    </source>
</evidence>
<gene>
    <name evidence="3" type="ORF">WR25_04885</name>
</gene>
<dbReference type="EMBL" id="LIAE01007323">
    <property type="protein sequence ID" value="PAV80050.1"/>
    <property type="molecule type" value="Genomic_DNA"/>
</dbReference>
<protein>
    <recommendedName>
        <fullName evidence="2">F-box domain-containing protein</fullName>
    </recommendedName>
</protein>
<feature type="compositionally biased region" description="Low complexity" evidence="1">
    <location>
        <begin position="398"/>
        <end position="425"/>
    </location>
</feature>
<comment type="caution">
    <text evidence="3">The sequence shown here is derived from an EMBL/GenBank/DDBJ whole genome shotgun (WGS) entry which is preliminary data.</text>
</comment>
<dbReference type="AlphaFoldDB" id="A0A2A2L1M7"/>
<dbReference type="Proteomes" id="UP000218231">
    <property type="component" value="Unassembled WGS sequence"/>
</dbReference>
<evidence type="ECO:0000259" key="2">
    <source>
        <dbReference type="PROSITE" id="PS50181"/>
    </source>
</evidence>
<sequence length="434" mass="50194">MILDGLPLELVKEVLLDLPTVDIVQTVKCTRRLYYFAKADKALGRRLQNFVFHFRPRLGKYKPCKDCQEPGLCLDLSAISCQADDWELGGRSNFVFRFEGVCKCSYRDGRMQEIEPGLLDHPSFLYDRHLLRIFENGTDFIIKNDSLDEAIINCGKLINILTKFFVVDNFELDLSDSGYKLWGKMNAFFSANPPDLRIQPCVFANSRINLDDFLTGSIFSNGLARIEIFGSAEQRGLVDAYHEVFRRTPSVRFYEMDLPYTYEDLVGFFKDAKVLKFQSTSHITKQQICQLVQHFYEVKHDEECTFEIKVNESFLVKDLLTLIPEESYKLHLKRSGNIGPEPENMIWAEMTDRFGGAWALMEMGMYDMWDKGKNMLHICSMEYSIESELIELSDQSDSDQSYSDQSDSDQSYSDQSDSDQSYSRESYSDHSDFD</sequence>
<organism evidence="3 4">
    <name type="scientific">Diploscapter pachys</name>
    <dbReference type="NCBI Taxonomy" id="2018661"/>
    <lineage>
        <taxon>Eukaryota</taxon>
        <taxon>Metazoa</taxon>
        <taxon>Ecdysozoa</taxon>
        <taxon>Nematoda</taxon>
        <taxon>Chromadorea</taxon>
        <taxon>Rhabditida</taxon>
        <taxon>Rhabditina</taxon>
        <taxon>Rhabditomorpha</taxon>
        <taxon>Rhabditoidea</taxon>
        <taxon>Rhabditidae</taxon>
        <taxon>Diploscapter</taxon>
    </lineage>
</organism>
<reference evidence="3 4" key="1">
    <citation type="journal article" date="2017" name="Curr. Biol.">
        <title>Genome architecture and evolution of a unichromosomal asexual nematode.</title>
        <authorList>
            <person name="Fradin H."/>
            <person name="Zegar C."/>
            <person name="Gutwein M."/>
            <person name="Lucas J."/>
            <person name="Kovtun M."/>
            <person name="Corcoran D."/>
            <person name="Baugh L.R."/>
            <person name="Kiontke K."/>
            <person name="Gunsalus K."/>
            <person name="Fitch D.H."/>
            <person name="Piano F."/>
        </authorList>
    </citation>
    <scope>NUCLEOTIDE SEQUENCE [LARGE SCALE GENOMIC DNA]</scope>
    <source>
        <strain evidence="3">PF1309</strain>
    </source>
</reference>
<evidence type="ECO:0000256" key="1">
    <source>
        <dbReference type="SAM" id="MobiDB-lite"/>
    </source>
</evidence>
<feature type="region of interest" description="Disordered" evidence="1">
    <location>
        <begin position="393"/>
        <end position="434"/>
    </location>
</feature>
<name>A0A2A2L1M7_9BILA</name>
<evidence type="ECO:0000313" key="4">
    <source>
        <dbReference type="Proteomes" id="UP000218231"/>
    </source>
</evidence>
<feature type="domain" description="F-box" evidence="2">
    <location>
        <begin position="1"/>
        <end position="47"/>
    </location>
</feature>
<proteinExistence type="predicted"/>
<keyword evidence="4" id="KW-1185">Reference proteome</keyword>
<dbReference type="InterPro" id="IPR001810">
    <property type="entry name" value="F-box_dom"/>
</dbReference>
<dbReference type="PROSITE" id="PS50181">
    <property type="entry name" value="FBOX"/>
    <property type="match status" value="1"/>
</dbReference>
<accession>A0A2A2L1M7</accession>